<evidence type="ECO:0000256" key="1">
    <source>
        <dbReference type="SAM" id="MobiDB-lite"/>
    </source>
</evidence>
<evidence type="ECO:0000313" key="3">
    <source>
        <dbReference type="Proteomes" id="UP001054902"/>
    </source>
</evidence>
<dbReference type="EMBL" id="BLLK01000057">
    <property type="protein sequence ID" value="GFH57122.1"/>
    <property type="molecule type" value="Genomic_DNA"/>
</dbReference>
<proteinExistence type="predicted"/>
<keyword evidence="3" id="KW-1185">Reference proteome</keyword>
<feature type="region of interest" description="Disordered" evidence="1">
    <location>
        <begin position="276"/>
        <end position="364"/>
    </location>
</feature>
<name>A0AAD3HAW9_9STRA</name>
<gene>
    <name evidence="2" type="ORF">CTEN210_13598</name>
</gene>
<dbReference type="AlphaFoldDB" id="A0AAD3HAW9"/>
<accession>A0AAD3HAW9</accession>
<sequence length="364" mass="42293">MTKEKTNKSAYEGDEFHPVQPTLPFMICKLSHLGNHLKNALDFSRKQEGFEVVSQKREEKNTKDEEKDKKRLIKKMKLEDVTGKSWYKQIAQEITDRIKQIHPDLEIDKFAILKSLAGCPQQWFHTDNKPSPHHKRYSIIFSLMEGTSMVFKEPNCPDDFEWSIGISPGTFVIFNDESRHAGAAYMDQNIRFFFTASVPKDKASPKATKTKRRRQKNILTSPSNKKPVDKIHFENQSKEYQWRCPGCNEIVYSSAQDGGRSTNKRHRNVCEEFHIKEGMTPEGAQKLVEKHTQRNRDNTARHRRNKKEEKEAKLEAEQMSKEKTEENAEESKEDKEGANKKRVRNEGGGNKVRQIGKKTKRKAE</sequence>
<feature type="compositionally biased region" description="Basic and acidic residues" evidence="1">
    <location>
        <begin position="287"/>
        <end position="339"/>
    </location>
</feature>
<protein>
    <submittedName>
        <fullName evidence="2">Uncharacterized protein</fullName>
    </submittedName>
</protein>
<reference evidence="2 3" key="1">
    <citation type="journal article" date="2021" name="Sci. Rep.">
        <title>The genome of the diatom Chaetoceros tenuissimus carries an ancient integrated fragment of an extant virus.</title>
        <authorList>
            <person name="Hongo Y."/>
            <person name="Kimura K."/>
            <person name="Takaki Y."/>
            <person name="Yoshida Y."/>
            <person name="Baba S."/>
            <person name="Kobayashi G."/>
            <person name="Nagasaki K."/>
            <person name="Hano T."/>
            <person name="Tomaru Y."/>
        </authorList>
    </citation>
    <scope>NUCLEOTIDE SEQUENCE [LARGE SCALE GENOMIC DNA]</scope>
    <source>
        <strain evidence="2 3">NIES-3715</strain>
    </source>
</reference>
<evidence type="ECO:0000313" key="2">
    <source>
        <dbReference type="EMBL" id="GFH57122.1"/>
    </source>
</evidence>
<dbReference type="Proteomes" id="UP001054902">
    <property type="component" value="Unassembled WGS sequence"/>
</dbReference>
<organism evidence="2 3">
    <name type="scientific">Chaetoceros tenuissimus</name>
    <dbReference type="NCBI Taxonomy" id="426638"/>
    <lineage>
        <taxon>Eukaryota</taxon>
        <taxon>Sar</taxon>
        <taxon>Stramenopiles</taxon>
        <taxon>Ochrophyta</taxon>
        <taxon>Bacillariophyta</taxon>
        <taxon>Coscinodiscophyceae</taxon>
        <taxon>Chaetocerotophycidae</taxon>
        <taxon>Chaetocerotales</taxon>
        <taxon>Chaetocerotaceae</taxon>
        <taxon>Chaetoceros</taxon>
    </lineage>
</organism>
<feature type="region of interest" description="Disordered" evidence="1">
    <location>
        <begin position="202"/>
        <end position="228"/>
    </location>
</feature>
<feature type="compositionally biased region" description="Basic residues" evidence="1">
    <location>
        <begin position="354"/>
        <end position="364"/>
    </location>
</feature>
<comment type="caution">
    <text evidence="2">The sequence shown here is derived from an EMBL/GenBank/DDBJ whole genome shotgun (WGS) entry which is preliminary data.</text>
</comment>